<keyword evidence="1" id="KW-1133">Transmembrane helix</keyword>
<organism evidence="2 3">
    <name type="scientific">Exobacillus caeni</name>
    <dbReference type="NCBI Taxonomy" id="2574798"/>
    <lineage>
        <taxon>Bacteria</taxon>
        <taxon>Bacillati</taxon>
        <taxon>Bacillota</taxon>
        <taxon>Bacilli</taxon>
        <taxon>Bacillales</taxon>
        <taxon>Guptibacillaceae</taxon>
        <taxon>Exobacillus</taxon>
    </lineage>
</organism>
<reference evidence="2 3" key="1">
    <citation type="submission" date="2019-04" db="EMBL/GenBank/DDBJ databases">
        <title>Bacillus caeni sp. nov., a bacterium isolated from mangrove sediment.</title>
        <authorList>
            <person name="Huang H."/>
            <person name="Mo K."/>
            <person name="Hu Y."/>
        </authorList>
    </citation>
    <scope>NUCLEOTIDE SEQUENCE [LARGE SCALE GENOMIC DNA]</scope>
    <source>
        <strain evidence="2 3">HB172195</strain>
    </source>
</reference>
<comment type="caution">
    <text evidence="2">The sequence shown here is derived from an EMBL/GenBank/DDBJ whole genome shotgun (WGS) entry which is preliminary data.</text>
</comment>
<evidence type="ECO:0000313" key="3">
    <source>
        <dbReference type="Proteomes" id="UP000308230"/>
    </source>
</evidence>
<dbReference type="EMBL" id="SWLG01000001">
    <property type="protein sequence ID" value="TLS39411.1"/>
    <property type="molecule type" value="Genomic_DNA"/>
</dbReference>
<evidence type="ECO:0000313" key="2">
    <source>
        <dbReference type="EMBL" id="TLS39411.1"/>
    </source>
</evidence>
<dbReference type="OrthoDB" id="2735026at2"/>
<evidence type="ECO:0000256" key="1">
    <source>
        <dbReference type="SAM" id="Phobius"/>
    </source>
</evidence>
<protein>
    <submittedName>
        <fullName evidence="2">Sigma-w pathway protein ysdB</fullName>
    </submittedName>
</protein>
<keyword evidence="3" id="KW-1185">Reference proteome</keyword>
<name>A0A5R9F8N9_9BACL</name>
<dbReference type="AlphaFoldDB" id="A0A5R9F8N9"/>
<dbReference type="Proteomes" id="UP000308230">
    <property type="component" value="Unassembled WGS sequence"/>
</dbReference>
<keyword evidence="1" id="KW-0812">Transmembrane</keyword>
<sequence length="136" mass="16461">MVFLFRFIILAAIVALIYTTIKYFFDPKRKLEKAQENKDFYFLDSSDNIHKNFLMTYKGAMFEGEKYMGTTERAFEVVSIYVDVKDPSQLYRLERNDFYYMEHEIYTHYPHSKIEWKSPIKEFLKGKKPEEKHPVD</sequence>
<proteinExistence type="predicted"/>
<accession>A0A5R9F8N9</accession>
<gene>
    <name evidence="2" type="ORF">FCL54_02300</name>
</gene>
<keyword evidence="1" id="KW-0472">Membrane</keyword>
<feature type="transmembrane region" description="Helical" evidence="1">
    <location>
        <begin position="6"/>
        <end position="25"/>
    </location>
</feature>